<dbReference type="EMBL" id="RXIC02000024">
    <property type="protein sequence ID" value="KAB1211688.1"/>
    <property type="molecule type" value="Genomic_DNA"/>
</dbReference>
<evidence type="ECO:0000256" key="3">
    <source>
        <dbReference type="ARBA" id="ARBA00047558"/>
    </source>
</evidence>
<evidence type="ECO:0000259" key="6">
    <source>
        <dbReference type="PROSITE" id="PS50011"/>
    </source>
</evidence>
<evidence type="ECO:0000256" key="2">
    <source>
        <dbReference type="ARBA" id="ARBA00022840"/>
    </source>
</evidence>
<dbReference type="InterPro" id="IPR045274">
    <property type="entry name" value="WAK-like"/>
</dbReference>
<keyword evidence="7" id="KW-0675">Receptor</keyword>
<reference evidence="7 8" key="1">
    <citation type="journal article" date="2019" name="Plant Biotechnol. J.">
        <title>The red bayberry genome and genetic basis of sex determination.</title>
        <authorList>
            <person name="Jia H.M."/>
            <person name="Jia H.J."/>
            <person name="Cai Q.L."/>
            <person name="Wang Y."/>
            <person name="Zhao H.B."/>
            <person name="Yang W.F."/>
            <person name="Wang G.Y."/>
            <person name="Li Y.H."/>
            <person name="Zhan D.L."/>
            <person name="Shen Y.T."/>
            <person name="Niu Q.F."/>
            <person name="Chang L."/>
            <person name="Qiu J."/>
            <person name="Zhao L."/>
            <person name="Xie H.B."/>
            <person name="Fu W.Y."/>
            <person name="Jin J."/>
            <person name="Li X.W."/>
            <person name="Jiao Y."/>
            <person name="Zhou C.C."/>
            <person name="Tu T."/>
            <person name="Chai C.Y."/>
            <person name="Gao J.L."/>
            <person name="Fan L.J."/>
            <person name="van de Weg E."/>
            <person name="Wang J.Y."/>
            <person name="Gao Z.S."/>
        </authorList>
    </citation>
    <scope>NUCLEOTIDE SEQUENCE [LARGE SCALE GENOMIC DNA]</scope>
    <source>
        <tissue evidence="7">Leaves</tissue>
    </source>
</reference>
<evidence type="ECO:0000256" key="4">
    <source>
        <dbReference type="ARBA" id="ARBA00047951"/>
    </source>
</evidence>
<comment type="caution">
    <text evidence="7">The sequence shown here is derived from an EMBL/GenBank/DDBJ whole genome shotgun (WGS) entry which is preliminary data.</text>
</comment>
<feature type="signal peptide" evidence="5">
    <location>
        <begin position="1"/>
        <end position="21"/>
    </location>
</feature>
<dbReference type="PANTHER" id="PTHR27005:SF280">
    <property type="entry name" value="WALL-ASSOCIATED RECEPTOR KINASE-LIKE 8"/>
    <property type="match status" value="1"/>
</dbReference>
<feature type="domain" description="Protein kinase" evidence="6">
    <location>
        <begin position="1"/>
        <end position="166"/>
    </location>
</feature>
<dbReference type="PROSITE" id="PS00108">
    <property type="entry name" value="PROTEIN_KINASE_ST"/>
    <property type="match status" value="1"/>
</dbReference>
<dbReference type="InterPro" id="IPR000719">
    <property type="entry name" value="Prot_kinase_dom"/>
</dbReference>
<evidence type="ECO:0000256" key="5">
    <source>
        <dbReference type="SAM" id="SignalP"/>
    </source>
</evidence>
<dbReference type="GO" id="GO:0005886">
    <property type="term" value="C:plasma membrane"/>
    <property type="evidence" value="ECO:0007669"/>
    <property type="project" value="TreeGrafter"/>
</dbReference>
<keyword evidence="7" id="KW-0418">Kinase</keyword>
<evidence type="ECO:0000256" key="1">
    <source>
        <dbReference type="ARBA" id="ARBA00022741"/>
    </source>
</evidence>
<dbReference type="OrthoDB" id="996858at2759"/>
<keyword evidence="8" id="KW-1185">Reference proteome</keyword>
<keyword evidence="1" id="KW-0547">Nucleotide-binding</keyword>
<dbReference type="PANTHER" id="PTHR27005">
    <property type="entry name" value="WALL-ASSOCIATED RECEPTOR KINASE-LIKE 21"/>
    <property type="match status" value="1"/>
</dbReference>
<dbReference type="InterPro" id="IPR011009">
    <property type="entry name" value="Kinase-like_dom_sf"/>
</dbReference>
<name>A0A6A1VIJ4_9ROSI</name>
<keyword evidence="2" id="KW-0067">ATP-binding</keyword>
<dbReference type="SMART" id="SM00220">
    <property type="entry name" value="S_TKc"/>
    <property type="match status" value="1"/>
</dbReference>
<dbReference type="Proteomes" id="UP000516437">
    <property type="component" value="Chromosome 6"/>
</dbReference>
<comment type="catalytic activity">
    <reaction evidence="3">
        <text>L-seryl-[protein] + ATP = O-phospho-L-seryl-[protein] + ADP + H(+)</text>
        <dbReference type="Rhea" id="RHEA:17989"/>
        <dbReference type="Rhea" id="RHEA-COMP:9863"/>
        <dbReference type="Rhea" id="RHEA-COMP:11604"/>
        <dbReference type="ChEBI" id="CHEBI:15378"/>
        <dbReference type="ChEBI" id="CHEBI:29999"/>
        <dbReference type="ChEBI" id="CHEBI:30616"/>
        <dbReference type="ChEBI" id="CHEBI:83421"/>
        <dbReference type="ChEBI" id="CHEBI:456216"/>
    </reaction>
</comment>
<protein>
    <submittedName>
        <fullName evidence="7">Wall-associated receptor kinase-like 22</fullName>
    </submittedName>
</protein>
<dbReference type="InterPro" id="IPR008271">
    <property type="entry name" value="Ser/Thr_kinase_AS"/>
</dbReference>
<proteinExistence type="predicted"/>
<keyword evidence="7" id="KW-0808">Transferase</keyword>
<evidence type="ECO:0000313" key="8">
    <source>
        <dbReference type="Proteomes" id="UP000516437"/>
    </source>
</evidence>
<dbReference type="Gene3D" id="1.10.510.10">
    <property type="entry name" value="Transferase(Phosphotransferase) domain 1"/>
    <property type="match status" value="1"/>
</dbReference>
<organism evidence="7 8">
    <name type="scientific">Morella rubra</name>
    <name type="common">Chinese bayberry</name>
    <dbReference type="NCBI Taxonomy" id="262757"/>
    <lineage>
        <taxon>Eukaryota</taxon>
        <taxon>Viridiplantae</taxon>
        <taxon>Streptophyta</taxon>
        <taxon>Embryophyta</taxon>
        <taxon>Tracheophyta</taxon>
        <taxon>Spermatophyta</taxon>
        <taxon>Magnoliopsida</taxon>
        <taxon>eudicotyledons</taxon>
        <taxon>Gunneridae</taxon>
        <taxon>Pentapetalae</taxon>
        <taxon>rosids</taxon>
        <taxon>fabids</taxon>
        <taxon>Fagales</taxon>
        <taxon>Myricaceae</taxon>
        <taxon>Morella</taxon>
    </lineage>
</organism>
<dbReference type="Pfam" id="PF00069">
    <property type="entry name" value="Pkinase"/>
    <property type="match status" value="1"/>
</dbReference>
<accession>A0A6A1VIJ4</accession>
<sequence>MCLRIATKIAGALFYLHLAASSPVYHRDIKSSNILLDEKYRAKIADFGISRSIDVDQTHLMTLVHGTFGYLDPEYFRSSQFSEKSDVYSFGAVLAELLTGEKAIFSTIEQETKVLEEGEKEEIIVVANLTRRFLNASGRERPTMKEVATELETVQVLRKATNHRFRYNVDEDAKTEMFEAWDASASRTLSMENTKSSSFDA</sequence>
<dbReference type="PROSITE" id="PS50011">
    <property type="entry name" value="PROTEIN_KINASE_DOM"/>
    <property type="match status" value="1"/>
</dbReference>
<comment type="catalytic activity">
    <reaction evidence="4">
        <text>L-threonyl-[protein] + ATP = O-phospho-L-threonyl-[protein] + ADP + H(+)</text>
        <dbReference type="Rhea" id="RHEA:46608"/>
        <dbReference type="Rhea" id="RHEA-COMP:11060"/>
        <dbReference type="Rhea" id="RHEA-COMP:11605"/>
        <dbReference type="ChEBI" id="CHEBI:15378"/>
        <dbReference type="ChEBI" id="CHEBI:30013"/>
        <dbReference type="ChEBI" id="CHEBI:30616"/>
        <dbReference type="ChEBI" id="CHEBI:61977"/>
        <dbReference type="ChEBI" id="CHEBI:456216"/>
    </reaction>
</comment>
<dbReference type="SUPFAM" id="SSF56112">
    <property type="entry name" value="Protein kinase-like (PK-like)"/>
    <property type="match status" value="1"/>
</dbReference>
<feature type="chain" id="PRO_5025619870" evidence="5">
    <location>
        <begin position="22"/>
        <end position="201"/>
    </location>
</feature>
<dbReference type="AlphaFoldDB" id="A0A6A1VIJ4"/>
<dbReference type="GO" id="GO:0007166">
    <property type="term" value="P:cell surface receptor signaling pathway"/>
    <property type="evidence" value="ECO:0007669"/>
    <property type="project" value="InterPro"/>
</dbReference>
<dbReference type="GO" id="GO:0004674">
    <property type="term" value="F:protein serine/threonine kinase activity"/>
    <property type="evidence" value="ECO:0007669"/>
    <property type="project" value="TreeGrafter"/>
</dbReference>
<gene>
    <name evidence="7" type="ORF">CJ030_MR6G022462</name>
</gene>
<keyword evidence="5" id="KW-0732">Signal</keyword>
<evidence type="ECO:0000313" key="7">
    <source>
        <dbReference type="EMBL" id="KAB1211688.1"/>
    </source>
</evidence>
<dbReference type="GO" id="GO:0005524">
    <property type="term" value="F:ATP binding"/>
    <property type="evidence" value="ECO:0007669"/>
    <property type="project" value="UniProtKB-KW"/>
</dbReference>